<evidence type="ECO:0000259" key="6">
    <source>
        <dbReference type="PROSITE" id="PS51007"/>
    </source>
</evidence>
<evidence type="ECO:0000256" key="3">
    <source>
        <dbReference type="ARBA" id="ARBA00023004"/>
    </source>
</evidence>
<name>A0ABQ6LQU5_9RHOB</name>
<accession>A0ABQ6LQU5</accession>
<evidence type="ECO:0000256" key="2">
    <source>
        <dbReference type="ARBA" id="ARBA00022723"/>
    </source>
</evidence>
<dbReference type="Pfam" id="PF00034">
    <property type="entry name" value="Cytochrom_C"/>
    <property type="match status" value="1"/>
</dbReference>
<keyword evidence="5" id="KW-0732">Signal</keyword>
<keyword evidence="1 4" id="KW-0349">Heme</keyword>
<evidence type="ECO:0000256" key="4">
    <source>
        <dbReference type="PROSITE-ProRule" id="PRU00433"/>
    </source>
</evidence>
<evidence type="ECO:0000256" key="1">
    <source>
        <dbReference type="ARBA" id="ARBA00022617"/>
    </source>
</evidence>
<dbReference type="EMBL" id="BSYI01000019">
    <property type="protein sequence ID" value="GMG83429.1"/>
    <property type="molecule type" value="Genomic_DNA"/>
</dbReference>
<evidence type="ECO:0000256" key="5">
    <source>
        <dbReference type="SAM" id="SignalP"/>
    </source>
</evidence>
<sequence length="167" mass="17363">MAIKHMVASVLAAAGLHGPAAAADAPDDLIDRGAYLARIMLCGDCHSPRGPEGEIDETRALGGASIGFEVPGLGVFFPPNLTPDAETGLGSWSDAEILTALRTGERPDGRLLAPIMPWQFFSVLNEADGTALVAYLRSLPSVSHRVPVPTGAGERPLGPYLAVIAPE</sequence>
<dbReference type="SUPFAM" id="SSF46626">
    <property type="entry name" value="Cytochrome c"/>
    <property type="match status" value="1"/>
</dbReference>
<feature type="domain" description="Cytochrome c" evidence="6">
    <location>
        <begin position="28"/>
        <end position="140"/>
    </location>
</feature>
<dbReference type="InterPro" id="IPR051459">
    <property type="entry name" value="Cytochrome_c-type_DH"/>
</dbReference>
<comment type="caution">
    <text evidence="7">The sequence shown here is derived from an EMBL/GenBank/DDBJ whole genome shotgun (WGS) entry which is preliminary data.</text>
</comment>
<keyword evidence="3 4" id="KW-0408">Iron</keyword>
<proteinExistence type="predicted"/>
<dbReference type="InterPro" id="IPR036909">
    <property type="entry name" value="Cyt_c-like_dom_sf"/>
</dbReference>
<evidence type="ECO:0000313" key="7">
    <source>
        <dbReference type="EMBL" id="GMG83429.1"/>
    </source>
</evidence>
<reference evidence="7 8" key="1">
    <citation type="submission" date="2023-04" db="EMBL/GenBank/DDBJ databases">
        <title>Marinoamorphus aggregata gen. nov., sp. Nov., isolate from tissue of brittle star Ophioplocus japonicus.</title>
        <authorList>
            <person name="Kawano K."/>
            <person name="Sawayama S."/>
            <person name="Nakagawa S."/>
        </authorList>
    </citation>
    <scope>NUCLEOTIDE SEQUENCE [LARGE SCALE GENOMIC DNA]</scope>
    <source>
        <strain evidence="7 8">NKW23</strain>
    </source>
</reference>
<dbReference type="Proteomes" id="UP001239909">
    <property type="component" value="Unassembled WGS sequence"/>
</dbReference>
<dbReference type="PROSITE" id="PS51007">
    <property type="entry name" value="CYTC"/>
    <property type="match status" value="1"/>
</dbReference>
<protein>
    <submittedName>
        <fullName evidence="7">Cytochrome c</fullName>
    </submittedName>
</protein>
<dbReference type="RefSeq" id="WP_285672224.1">
    <property type="nucleotide sequence ID" value="NZ_BSYI01000019.1"/>
</dbReference>
<gene>
    <name evidence="7" type="ORF">LNKW23_26420</name>
</gene>
<organism evidence="7 8">
    <name type="scientific">Paralimibaculum aggregatum</name>
    <dbReference type="NCBI Taxonomy" id="3036245"/>
    <lineage>
        <taxon>Bacteria</taxon>
        <taxon>Pseudomonadati</taxon>
        <taxon>Pseudomonadota</taxon>
        <taxon>Alphaproteobacteria</taxon>
        <taxon>Rhodobacterales</taxon>
        <taxon>Paracoccaceae</taxon>
        <taxon>Paralimibaculum</taxon>
    </lineage>
</organism>
<dbReference type="PANTHER" id="PTHR35008">
    <property type="entry name" value="BLL4482 PROTEIN-RELATED"/>
    <property type="match status" value="1"/>
</dbReference>
<keyword evidence="2 4" id="KW-0479">Metal-binding</keyword>
<feature type="signal peptide" evidence="5">
    <location>
        <begin position="1"/>
        <end position="22"/>
    </location>
</feature>
<evidence type="ECO:0000313" key="8">
    <source>
        <dbReference type="Proteomes" id="UP001239909"/>
    </source>
</evidence>
<feature type="chain" id="PRO_5047322480" evidence="5">
    <location>
        <begin position="23"/>
        <end position="167"/>
    </location>
</feature>
<dbReference type="PANTHER" id="PTHR35008:SF4">
    <property type="entry name" value="BLL4482 PROTEIN"/>
    <property type="match status" value="1"/>
</dbReference>
<keyword evidence="8" id="KW-1185">Reference proteome</keyword>
<dbReference type="Gene3D" id="1.10.760.10">
    <property type="entry name" value="Cytochrome c-like domain"/>
    <property type="match status" value="1"/>
</dbReference>
<dbReference type="InterPro" id="IPR009056">
    <property type="entry name" value="Cyt_c-like_dom"/>
</dbReference>